<feature type="transmembrane region" description="Helical" evidence="2">
    <location>
        <begin position="44"/>
        <end position="64"/>
    </location>
</feature>
<sequence>MIRGSVDARDALAVLATVAGVGALAVLLVVPVEWVPAGVGVRPVLWLFGVAAVCVAGWLVRDLIVPPPRHGSRVGDDPRREWDAPLVDDDPEAIELGDDRPLGDAITVAAGDDDRLSSERGPRPVVARARARRHLHDAAIHAVATAESVDESTAERRVDRGEWTDDVRAAAYLSETATPSIPPTTRLRDWLAGERTARCVRATVRELERLDRRARRGHRPNERNRRAISDERTDDAATAGASSTDTGWDSADDDNTDDDRTTYGERVYPKPATEATEVSR</sequence>
<protein>
    <submittedName>
        <fullName evidence="3">Uncharacterized protein</fullName>
    </submittedName>
</protein>
<keyword evidence="2" id="KW-0472">Membrane</keyword>
<organism evidence="3 4">
    <name type="scientific">Halobaculum marinum</name>
    <dbReference type="NCBI Taxonomy" id="3031996"/>
    <lineage>
        <taxon>Archaea</taxon>
        <taxon>Methanobacteriati</taxon>
        <taxon>Methanobacteriota</taxon>
        <taxon>Stenosarchaea group</taxon>
        <taxon>Halobacteria</taxon>
        <taxon>Halobacteriales</taxon>
        <taxon>Haloferacaceae</taxon>
        <taxon>Halobaculum</taxon>
    </lineage>
</organism>
<keyword evidence="2" id="KW-1133">Transmembrane helix</keyword>
<name>A0ABD5X1Q9_9EURY</name>
<dbReference type="RefSeq" id="WP_276237778.1">
    <property type="nucleotide sequence ID" value="NZ_CP119989.1"/>
</dbReference>
<evidence type="ECO:0000313" key="4">
    <source>
        <dbReference type="Proteomes" id="UP001596388"/>
    </source>
</evidence>
<evidence type="ECO:0000256" key="1">
    <source>
        <dbReference type="SAM" id="MobiDB-lite"/>
    </source>
</evidence>
<dbReference type="EMBL" id="JBHTAG010000003">
    <property type="protein sequence ID" value="MFC7097729.1"/>
    <property type="molecule type" value="Genomic_DNA"/>
</dbReference>
<feature type="compositionally biased region" description="Low complexity" evidence="1">
    <location>
        <begin position="236"/>
        <end position="249"/>
    </location>
</feature>
<comment type="caution">
    <text evidence="3">The sequence shown here is derived from an EMBL/GenBank/DDBJ whole genome shotgun (WGS) entry which is preliminary data.</text>
</comment>
<evidence type="ECO:0000313" key="3">
    <source>
        <dbReference type="EMBL" id="MFC7097729.1"/>
    </source>
</evidence>
<feature type="transmembrane region" description="Helical" evidence="2">
    <location>
        <begin position="12"/>
        <end position="32"/>
    </location>
</feature>
<keyword evidence="4" id="KW-1185">Reference proteome</keyword>
<dbReference type="Pfam" id="PF23933">
    <property type="entry name" value="DUF7269"/>
    <property type="match status" value="1"/>
</dbReference>
<feature type="region of interest" description="Disordered" evidence="1">
    <location>
        <begin position="215"/>
        <end position="280"/>
    </location>
</feature>
<keyword evidence="2" id="KW-0812">Transmembrane</keyword>
<dbReference type="Proteomes" id="UP001596388">
    <property type="component" value="Unassembled WGS sequence"/>
</dbReference>
<evidence type="ECO:0000256" key="2">
    <source>
        <dbReference type="SAM" id="Phobius"/>
    </source>
</evidence>
<accession>A0ABD5X1Q9</accession>
<dbReference type="InterPro" id="IPR055693">
    <property type="entry name" value="DUF7269"/>
</dbReference>
<proteinExistence type="predicted"/>
<feature type="compositionally biased region" description="Basic and acidic residues" evidence="1">
    <location>
        <begin position="219"/>
        <end position="235"/>
    </location>
</feature>
<dbReference type="AlphaFoldDB" id="A0ABD5X1Q9"/>
<reference evidence="3 4" key="1">
    <citation type="journal article" date="2019" name="Int. J. Syst. Evol. Microbiol.">
        <title>The Global Catalogue of Microorganisms (GCM) 10K type strain sequencing project: providing services to taxonomists for standard genome sequencing and annotation.</title>
        <authorList>
            <consortium name="The Broad Institute Genomics Platform"/>
            <consortium name="The Broad Institute Genome Sequencing Center for Infectious Disease"/>
            <person name="Wu L."/>
            <person name="Ma J."/>
        </authorList>
    </citation>
    <scope>NUCLEOTIDE SEQUENCE [LARGE SCALE GENOMIC DNA]</scope>
    <source>
        <strain evidence="3 4">DT55</strain>
    </source>
</reference>
<dbReference type="GeneID" id="79271361"/>
<gene>
    <name evidence="3" type="ORF">ACFQKD_10470</name>
</gene>